<dbReference type="AlphaFoldDB" id="A0A7W3LJ00"/>
<name>A0A7W3LJ00_ACTNM</name>
<accession>A0A7W3LJ00</accession>
<feature type="transmembrane region" description="Helical" evidence="2">
    <location>
        <begin position="75"/>
        <end position="92"/>
    </location>
</feature>
<protein>
    <submittedName>
        <fullName evidence="3">Uncharacterized protein</fullName>
    </submittedName>
</protein>
<reference evidence="3 4" key="1">
    <citation type="submission" date="2020-08" db="EMBL/GenBank/DDBJ databases">
        <title>Genomic Encyclopedia of Type Strains, Phase IV (KMG-IV): sequencing the most valuable type-strain genomes for metagenomic binning, comparative biology and taxonomic classification.</title>
        <authorList>
            <person name="Goeker M."/>
        </authorList>
    </citation>
    <scope>NUCLEOTIDE SEQUENCE [LARGE SCALE GENOMIC DNA]</scope>
    <source>
        <strain evidence="3 4">DSM 44197</strain>
    </source>
</reference>
<keyword evidence="2" id="KW-0472">Membrane</keyword>
<feature type="transmembrane region" description="Helical" evidence="2">
    <location>
        <begin position="98"/>
        <end position="116"/>
    </location>
</feature>
<dbReference type="Proteomes" id="UP000572680">
    <property type="component" value="Unassembled WGS sequence"/>
</dbReference>
<keyword evidence="4" id="KW-1185">Reference proteome</keyword>
<feature type="transmembrane region" description="Helical" evidence="2">
    <location>
        <begin position="49"/>
        <end position="70"/>
    </location>
</feature>
<feature type="region of interest" description="Disordered" evidence="1">
    <location>
        <begin position="209"/>
        <end position="232"/>
    </location>
</feature>
<comment type="caution">
    <text evidence="3">The sequence shown here is derived from an EMBL/GenBank/DDBJ whole genome shotgun (WGS) entry which is preliminary data.</text>
</comment>
<gene>
    <name evidence="3" type="ORF">HNR61_000649</name>
</gene>
<evidence type="ECO:0000313" key="3">
    <source>
        <dbReference type="EMBL" id="MBA8949051.1"/>
    </source>
</evidence>
<organism evidence="3 4">
    <name type="scientific">Actinomadura namibiensis</name>
    <dbReference type="NCBI Taxonomy" id="182080"/>
    <lineage>
        <taxon>Bacteria</taxon>
        <taxon>Bacillati</taxon>
        <taxon>Actinomycetota</taxon>
        <taxon>Actinomycetes</taxon>
        <taxon>Streptosporangiales</taxon>
        <taxon>Thermomonosporaceae</taxon>
        <taxon>Actinomadura</taxon>
    </lineage>
</organism>
<proteinExistence type="predicted"/>
<evidence type="ECO:0000256" key="2">
    <source>
        <dbReference type="SAM" id="Phobius"/>
    </source>
</evidence>
<dbReference type="EMBL" id="JACJIA010000001">
    <property type="protein sequence ID" value="MBA8949051.1"/>
    <property type="molecule type" value="Genomic_DNA"/>
</dbReference>
<feature type="compositionally biased region" description="Basic and acidic residues" evidence="1">
    <location>
        <begin position="220"/>
        <end position="232"/>
    </location>
</feature>
<feature type="region of interest" description="Disordered" evidence="1">
    <location>
        <begin position="26"/>
        <end position="45"/>
    </location>
</feature>
<sequence length="324" mass="34983">MGNALRPVVDPALPQEERALLLRSGTGLTPASAPAPTGSSRGDRVRGDMPGAVTVATLCGFLPAVAGFYLRGLPGLTVGAVAQAALAVVLWSDGFKQFVLAGTVLQIAAWVVLMMLHGGKDERAELGRLHHGRYYLEADFDQGDLRPWFGAVPGGLMWRAQSAVTTVLESDVEAAGLLDDTANAVALPQREWEIARSLAELTRNARELDAAAPPGRRGRRESEPQRKASREATAEVLERVRALEEYAARVRAADKAYREWRTVRELEELNAETRESLARAVRDELAAAEIDDAADRPGLAPLRDSLQKAREAGRTLAEPAVEQV</sequence>
<dbReference type="RefSeq" id="WP_182841568.1">
    <property type="nucleotide sequence ID" value="NZ_BAAALP010000008.1"/>
</dbReference>
<keyword evidence="2" id="KW-1133">Transmembrane helix</keyword>
<evidence type="ECO:0000256" key="1">
    <source>
        <dbReference type="SAM" id="MobiDB-lite"/>
    </source>
</evidence>
<keyword evidence="2" id="KW-0812">Transmembrane</keyword>
<evidence type="ECO:0000313" key="4">
    <source>
        <dbReference type="Proteomes" id="UP000572680"/>
    </source>
</evidence>